<reference evidence="2 3" key="1">
    <citation type="journal article" date="2024" name="Arch. Microbiol.">
        <title>Corallococcus caeni sp. nov., a novel myxobacterium isolated from activated sludge.</title>
        <authorList>
            <person name="Tomita S."/>
            <person name="Nakai R."/>
            <person name="Kuroda K."/>
            <person name="Kurashita H."/>
            <person name="Hatamoto M."/>
            <person name="Yamaguchi T."/>
            <person name="Narihiro T."/>
        </authorList>
    </citation>
    <scope>NUCLEOTIDE SEQUENCE [LARGE SCALE GENOMIC DNA]</scope>
    <source>
        <strain evidence="2 3">NO1</strain>
    </source>
</reference>
<dbReference type="Proteomes" id="UP001342631">
    <property type="component" value="Unassembled WGS sequence"/>
</dbReference>
<evidence type="ECO:0000313" key="2">
    <source>
        <dbReference type="EMBL" id="GMU11133.1"/>
    </source>
</evidence>
<protein>
    <submittedName>
        <fullName evidence="2">Uncharacterized protein</fullName>
    </submittedName>
</protein>
<organism evidence="2 3">
    <name type="scientific">Corallococcus caeni</name>
    <dbReference type="NCBI Taxonomy" id="3082388"/>
    <lineage>
        <taxon>Bacteria</taxon>
        <taxon>Pseudomonadati</taxon>
        <taxon>Myxococcota</taxon>
        <taxon>Myxococcia</taxon>
        <taxon>Myxococcales</taxon>
        <taxon>Cystobacterineae</taxon>
        <taxon>Myxococcaceae</taxon>
        <taxon>Corallococcus</taxon>
    </lineage>
</organism>
<evidence type="ECO:0000313" key="3">
    <source>
        <dbReference type="Proteomes" id="UP001342631"/>
    </source>
</evidence>
<gene>
    <name evidence="2" type="ORF">ASNO1_73870</name>
</gene>
<proteinExistence type="predicted"/>
<feature type="region of interest" description="Disordered" evidence="1">
    <location>
        <begin position="68"/>
        <end position="87"/>
    </location>
</feature>
<comment type="caution">
    <text evidence="2">The sequence shown here is derived from an EMBL/GenBank/DDBJ whole genome shotgun (WGS) entry which is preliminary data.</text>
</comment>
<accession>A0ABQ6R499</accession>
<name>A0ABQ6R499_9BACT</name>
<evidence type="ECO:0000256" key="1">
    <source>
        <dbReference type="SAM" id="MobiDB-lite"/>
    </source>
</evidence>
<dbReference type="EMBL" id="BTTX01000011">
    <property type="protein sequence ID" value="GMU11133.1"/>
    <property type="molecule type" value="Genomic_DNA"/>
</dbReference>
<keyword evidence="3" id="KW-1185">Reference proteome</keyword>
<sequence length="161" mass="17236">MLVLIGREGGGLHLGEQLAERLLWAHAGAQHQRVDEEADEALGLGVGAAGDGRADADVVLAGVAGEEQLEGGEQQHEGRGALPLGEAPQRVRQLRREVHGHRGAAPGLDGRTRAVRGQLQRGRRTGQLALPVAELRVQRLALQPLALPEGEVRVLHRQRCE</sequence>